<reference evidence="1 2" key="1">
    <citation type="submission" date="2020-05" db="EMBL/GenBank/DDBJ databases">
        <authorList>
            <person name="Whitworth D."/>
        </authorList>
    </citation>
    <scope>NUCLEOTIDE SEQUENCE [LARGE SCALE GENOMIC DNA]</scope>
    <source>
        <strain evidence="1 2">AB043B</strain>
    </source>
</reference>
<comment type="caution">
    <text evidence="1">The sequence shown here is derived from an EMBL/GenBank/DDBJ whole genome shotgun (WGS) entry which is preliminary data.</text>
</comment>
<organism evidence="1 2">
    <name type="scientific">Corallococcus exercitus</name>
    <dbReference type="NCBI Taxonomy" id="2316736"/>
    <lineage>
        <taxon>Bacteria</taxon>
        <taxon>Pseudomonadati</taxon>
        <taxon>Myxococcota</taxon>
        <taxon>Myxococcia</taxon>
        <taxon>Myxococcales</taxon>
        <taxon>Cystobacterineae</taxon>
        <taxon>Myxococcaceae</taxon>
        <taxon>Corallococcus</taxon>
    </lineage>
</organism>
<gene>
    <name evidence="1" type="ORF">HMI49_12875</name>
</gene>
<evidence type="ECO:0000313" key="2">
    <source>
        <dbReference type="Proteomes" id="UP000563426"/>
    </source>
</evidence>
<accession>A0A3A8HZG3</accession>
<dbReference type="OrthoDB" id="5383088at2"/>
<name>A0A3A8HZG3_9BACT</name>
<dbReference type="EMBL" id="JABFJV010000058">
    <property type="protein sequence ID" value="NOK34087.1"/>
    <property type="molecule type" value="Genomic_DNA"/>
</dbReference>
<protein>
    <submittedName>
        <fullName evidence="1">Uncharacterized protein</fullName>
    </submittedName>
</protein>
<keyword evidence="2" id="KW-1185">Reference proteome</keyword>
<dbReference type="AlphaFoldDB" id="A0A3A8HZG3"/>
<dbReference type="Proteomes" id="UP000563426">
    <property type="component" value="Unassembled WGS sequence"/>
</dbReference>
<dbReference type="RefSeq" id="WP_120528299.1">
    <property type="nucleotide sequence ID" value="NZ_JABFJV010000058.1"/>
</dbReference>
<evidence type="ECO:0000313" key="1">
    <source>
        <dbReference type="EMBL" id="NOK34087.1"/>
    </source>
</evidence>
<proteinExistence type="predicted"/>
<sequence length="65" mass="7107">MTEVHSQTREYTLPEGCPVCESDLPVRVTATGPNAVCTHCGWMGRPFITVTHDGLRVSYDDAARA</sequence>